<dbReference type="PRINTS" id="PR00722">
    <property type="entry name" value="CHYMOTRYPSIN"/>
</dbReference>
<dbReference type="PROSITE" id="PS00134">
    <property type="entry name" value="TRYPSIN_HIS"/>
    <property type="match status" value="1"/>
</dbReference>
<evidence type="ECO:0000256" key="4">
    <source>
        <dbReference type="ARBA" id="ARBA00023157"/>
    </source>
</evidence>
<dbReference type="PANTHER" id="PTHR24252:SF20">
    <property type="entry name" value="LOW QUALITY PROTEIN: TRANSMEMBRANE PROTEASE SERINE 6"/>
    <property type="match status" value="1"/>
</dbReference>
<keyword evidence="2 5" id="KW-0378">Hydrolase</keyword>
<dbReference type="KEGG" id="epa:110250457"/>
<evidence type="ECO:0000256" key="1">
    <source>
        <dbReference type="ARBA" id="ARBA00022670"/>
    </source>
</evidence>
<sequence length="273" mass="30315">MKLFVVSLILLGALFFASAKAKVQCGKKVIGNERIVDGEVAEPGAWPWQVAIGINRRSGRNQFCGGSIIAPNWIVTASHCFQPDPKAWRYIVRVGKHHLGRQESDEQAMEVEKIFLHPNYNEKKNHKYDYDIALMKLKKSITYSDKVQPVCLPTQSYPPGTNCYVTGWGDLTDGGRSPWRLRQVQVPLVSTRECSRYNSGLTSRMLCAGFRSGGKDSCQGDSGGPLVCKNRSGFWDLAGVVSFGRGCALPRTYGVYANVVDLKDWVESTMKSN</sequence>
<dbReference type="Proteomes" id="UP000887567">
    <property type="component" value="Unplaced"/>
</dbReference>
<evidence type="ECO:0000313" key="9">
    <source>
        <dbReference type="Proteomes" id="UP000887567"/>
    </source>
</evidence>
<dbReference type="GO" id="GO:0004252">
    <property type="term" value="F:serine-type endopeptidase activity"/>
    <property type="evidence" value="ECO:0007669"/>
    <property type="project" value="InterPro"/>
</dbReference>
<dbReference type="PANTHER" id="PTHR24252">
    <property type="entry name" value="ACROSIN-RELATED"/>
    <property type="match status" value="1"/>
</dbReference>
<evidence type="ECO:0000256" key="6">
    <source>
        <dbReference type="SAM" id="SignalP"/>
    </source>
</evidence>
<evidence type="ECO:0000313" key="8">
    <source>
        <dbReference type="EnsemblMetazoa" id="XP_020912715.1"/>
    </source>
</evidence>
<dbReference type="InterPro" id="IPR009003">
    <property type="entry name" value="Peptidase_S1_PA"/>
</dbReference>
<name>A0A913XZH5_EXADI</name>
<dbReference type="SUPFAM" id="SSF50494">
    <property type="entry name" value="Trypsin-like serine proteases"/>
    <property type="match status" value="1"/>
</dbReference>
<dbReference type="EnsemblMetazoa" id="XM_021057056.2">
    <property type="protein sequence ID" value="XP_020912715.1"/>
    <property type="gene ID" value="LOC110250457"/>
</dbReference>
<dbReference type="Gene3D" id="2.40.10.10">
    <property type="entry name" value="Trypsin-like serine proteases"/>
    <property type="match status" value="1"/>
</dbReference>
<dbReference type="CDD" id="cd00190">
    <property type="entry name" value="Tryp_SPc"/>
    <property type="match status" value="1"/>
</dbReference>
<dbReference type="PROSITE" id="PS00135">
    <property type="entry name" value="TRYPSIN_SER"/>
    <property type="match status" value="1"/>
</dbReference>
<dbReference type="InterPro" id="IPR018114">
    <property type="entry name" value="TRYPSIN_HIS"/>
</dbReference>
<keyword evidence="3 5" id="KW-0720">Serine protease</keyword>
<dbReference type="SMART" id="SM00020">
    <property type="entry name" value="Tryp_SPc"/>
    <property type="match status" value="1"/>
</dbReference>
<protein>
    <recommendedName>
        <fullName evidence="7">Peptidase S1 domain-containing protein</fullName>
    </recommendedName>
</protein>
<feature type="signal peptide" evidence="6">
    <location>
        <begin position="1"/>
        <end position="21"/>
    </location>
</feature>
<reference evidence="8" key="1">
    <citation type="submission" date="2022-11" db="UniProtKB">
        <authorList>
            <consortium name="EnsemblMetazoa"/>
        </authorList>
    </citation>
    <scope>IDENTIFICATION</scope>
</reference>
<dbReference type="InterPro" id="IPR001314">
    <property type="entry name" value="Peptidase_S1A"/>
</dbReference>
<dbReference type="OMA" id="GQHARIM"/>
<evidence type="ECO:0000256" key="2">
    <source>
        <dbReference type="ARBA" id="ARBA00022801"/>
    </source>
</evidence>
<keyword evidence="6" id="KW-0732">Signal</keyword>
<keyword evidence="1 5" id="KW-0645">Protease</keyword>
<dbReference type="InterPro" id="IPR033116">
    <property type="entry name" value="TRYPSIN_SER"/>
</dbReference>
<dbReference type="AlphaFoldDB" id="A0A913XZH5"/>
<accession>A0A913XZH5</accession>
<dbReference type="GeneID" id="110250457"/>
<dbReference type="GO" id="GO:0006508">
    <property type="term" value="P:proteolysis"/>
    <property type="evidence" value="ECO:0007669"/>
    <property type="project" value="UniProtKB-KW"/>
</dbReference>
<evidence type="ECO:0000256" key="5">
    <source>
        <dbReference type="RuleBase" id="RU363034"/>
    </source>
</evidence>
<dbReference type="PROSITE" id="PS50240">
    <property type="entry name" value="TRYPSIN_DOM"/>
    <property type="match status" value="1"/>
</dbReference>
<dbReference type="FunFam" id="2.40.10.10:FF:000003">
    <property type="entry name" value="Transmembrane serine protease 3"/>
    <property type="match status" value="1"/>
</dbReference>
<organism evidence="8 9">
    <name type="scientific">Exaiptasia diaphana</name>
    <name type="common">Tropical sea anemone</name>
    <name type="synonym">Aiptasia pulchella</name>
    <dbReference type="NCBI Taxonomy" id="2652724"/>
    <lineage>
        <taxon>Eukaryota</taxon>
        <taxon>Metazoa</taxon>
        <taxon>Cnidaria</taxon>
        <taxon>Anthozoa</taxon>
        <taxon>Hexacorallia</taxon>
        <taxon>Actiniaria</taxon>
        <taxon>Aiptasiidae</taxon>
        <taxon>Exaiptasia</taxon>
    </lineage>
</organism>
<dbReference type="InterPro" id="IPR001254">
    <property type="entry name" value="Trypsin_dom"/>
</dbReference>
<feature type="domain" description="Peptidase S1" evidence="7">
    <location>
        <begin position="35"/>
        <end position="271"/>
    </location>
</feature>
<dbReference type="InterPro" id="IPR043504">
    <property type="entry name" value="Peptidase_S1_PA_chymotrypsin"/>
</dbReference>
<evidence type="ECO:0000256" key="3">
    <source>
        <dbReference type="ARBA" id="ARBA00022825"/>
    </source>
</evidence>
<dbReference type="Pfam" id="PF00089">
    <property type="entry name" value="Trypsin"/>
    <property type="match status" value="1"/>
</dbReference>
<proteinExistence type="predicted"/>
<keyword evidence="9" id="KW-1185">Reference proteome</keyword>
<feature type="chain" id="PRO_5036778618" description="Peptidase S1 domain-containing protein" evidence="6">
    <location>
        <begin position="22"/>
        <end position="273"/>
    </location>
</feature>
<dbReference type="RefSeq" id="XP_020912715.1">
    <property type="nucleotide sequence ID" value="XM_021057056.2"/>
</dbReference>
<keyword evidence="4" id="KW-1015">Disulfide bond</keyword>
<evidence type="ECO:0000259" key="7">
    <source>
        <dbReference type="PROSITE" id="PS50240"/>
    </source>
</evidence>
<dbReference type="OrthoDB" id="93664at2759"/>